<evidence type="ECO:0000256" key="7">
    <source>
        <dbReference type="ARBA" id="ARBA00024343"/>
    </source>
</evidence>
<sequence>MSSASSSGGSPLRPTSGKHPIYHGIRSRSGKWVSEIREPKKTTRIWLGTYPSPEMAAAAYDVAALALKGREIALNFPNHVASFPVPSSSSPQDIRRAAAGAAELMRRTDEPVDNVLRRSDETVANAEIMSGGGCEYIDEEELFHMPNLLVDMAEGMLVSPPRMEAPPTAELPEFCDGDSLWSYF</sequence>
<keyword evidence="4" id="KW-0010">Activator</keyword>
<dbReference type="GO" id="GO:0003677">
    <property type="term" value="F:DNA binding"/>
    <property type="evidence" value="ECO:0007669"/>
    <property type="project" value="UniProtKB-KW"/>
</dbReference>
<evidence type="ECO:0000256" key="4">
    <source>
        <dbReference type="ARBA" id="ARBA00023159"/>
    </source>
</evidence>
<name>A0AAD4JDD8_PERFH</name>
<dbReference type="AlphaFoldDB" id="A0AAD4JDD8"/>
<dbReference type="PANTHER" id="PTHR31839">
    <property type="entry name" value="DEHYDRATION-RESPONSIVE ELEMENT-BINDING PROTEIN 1D"/>
    <property type="match status" value="1"/>
</dbReference>
<evidence type="ECO:0000256" key="1">
    <source>
        <dbReference type="ARBA" id="ARBA00004123"/>
    </source>
</evidence>
<feature type="region of interest" description="Disordered" evidence="8">
    <location>
        <begin position="1"/>
        <end position="24"/>
    </location>
</feature>
<protein>
    <submittedName>
        <fullName evidence="10">Integrase-type DNA-binding superfamily protein</fullName>
    </submittedName>
</protein>
<keyword evidence="6" id="KW-0539">Nucleus</keyword>
<gene>
    <name evidence="10" type="ORF">C2S53_006811</name>
</gene>
<dbReference type="InterPro" id="IPR036955">
    <property type="entry name" value="AP2/ERF_dom_sf"/>
</dbReference>
<comment type="caution">
    <text evidence="10">The sequence shown here is derived from an EMBL/GenBank/DDBJ whole genome shotgun (WGS) entry which is preliminary data.</text>
</comment>
<evidence type="ECO:0000259" key="9">
    <source>
        <dbReference type="PROSITE" id="PS51032"/>
    </source>
</evidence>
<dbReference type="CDD" id="cd00018">
    <property type="entry name" value="AP2"/>
    <property type="match status" value="1"/>
</dbReference>
<keyword evidence="3 10" id="KW-0238">DNA-binding</keyword>
<evidence type="ECO:0000256" key="3">
    <source>
        <dbReference type="ARBA" id="ARBA00023125"/>
    </source>
</evidence>
<dbReference type="InterPro" id="IPR001471">
    <property type="entry name" value="AP2/ERF_dom"/>
</dbReference>
<evidence type="ECO:0000256" key="6">
    <source>
        <dbReference type="ARBA" id="ARBA00023242"/>
    </source>
</evidence>
<dbReference type="Pfam" id="PF00847">
    <property type="entry name" value="AP2"/>
    <property type="match status" value="1"/>
</dbReference>
<dbReference type="EMBL" id="SDAM02000091">
    <property type="protein sequence ID" value="KAH6831045.1"/>
    <property type="molecule type" value="Genomic_DNA"/>
</dbReference>
<comment type="similarity">
    <text evidence="7">Belongs to the AP2/ERF transcription factor family. ERF subfamily.</text>
</comment>
<dbReference type="InterPro" id="IPR045277">
    <property type="entry name" value="DRE1A-I"/>
</dbReference>
<keyword evidence="11" id="KW-1185">Reference proteome</keyword>
<evidence type="ECO:0000256" key="8">
    <source>
        <dbReference type="SAM" id="MobiDB-lite"/>
    </source>
</evidence>
<feature type="compositionally biased region" description="Low complexity" evidence="8">
    <location>
        <begin position="1"/>
        <end position="10"/>
    </location>
</feature>
<dbReference type="PANTHER" id="PTHR31839:SF85">
    <property type="entry name" value="AP2_ERF DOMAIN-CONTAINING PROTEIN"/>
    <property type="match status" value="1"/>
</dbReference>
<dbReference type="Gene3D" id="3.30.730.10">
    <property type="entry name" value="AP2/ERF domain"/>
    <property type="match status" value="1"/>
</dbReference>
<keyword evidence="5" id="KW-0804">Transcription</keyword>
<dbReference type="PROSITE" id="PS51032">
    <property type="entry name" value="AP2_ERF"/>
    <property type="match status" value="1"/>
</dbReference>
<dbReference type="SMART" id="SM00380">
    <property type="entry name" value="AP2"/>
    <property type="match status" value="1"/>
</dbReference>
<evidence type="ECO:0000313" key="11">
    <source>
        <dbReference type="Proteomes" id="UP001190926"/>
    </source>
</evidence>
<evidence type="ECO:0000313" key="10">
    <source>
        <dbReference type="EMBL" id="KAH6831045.1"/>
    </source>
</evidence>
<evidence type="ECO:0000256" key="5">
    <source>
        <dbReference type="ARBA" id="ARBA00023163"/>
    </source>
</evidence>
<dbReference type="InterPro" id="IPR016177">
    <property type="entry name" value="DNA-bd_dom_sf"/>
</dbReference>
<dbReference type="SUPFAM" id="SSF54171">
    <property type="entry name" value="DNA-binding domain"/>
    <property type="match status" value="1"/>
</dbReference>
<dbReference type="GO" id="GO:0003700">
    <property type="term" value="F:DNA-binding transcription factor activity"/>
    <property type="evidence" value="ECO:0007669"/>
    <property type="project" value="InterPro"/>
</dbReference>
<dbReference type="GO" id="GO:0005634">
    <property type="term" value="C:nucleus"/>
    <property type="evidence" value="ECO:0007669"/>
    <property type="project" value="UniProtKB-SubCell"/>
</dbReference>
<reference evidence="10 11" key="1">
    <citation type="journal article" date="2021" name="Nat. Commun.">
        <title>Incipient diploidization of the medicinal plant Perilla within 10,000 years.</title>
        <authorList>
            <person name="Zhang Y."/>
            <person name="Shen Q."/>
            <person name="Leng L."/>
            <person name="Zhang D."/>
            <person name="Chen S."/>
            <person name="Shi Y."/>
            <person name="Ning Z."/>
            <person name="Chen S."/>
        </authorList>
    </citation>
    <scope>NUCLEOTIDE SEQUENCE [LARGE SCALE GENOMIC DNA]</scope>
    <source>
        <strain evidence="11">cv. PC099</strain>
    </source>
</reference>
<comment type="subcellular location">
    <subcellularLocation>
        <location evidence="1">Nucleus</location>
    </subcellularLocation>
</comment>
<feature type="domain" description="AP2/ERF" evidence="9">
    <location>
        <begin position="21"/>
        <end position="77"/>
    </location>
</feature>
<evidence type="ECO:0000256" key="2">
    <source>
        <dbReference type="ARBA" id="ARBA00023015"/>
    </source>
</evidence>
<accession>A0AAD4JDD8</accession>
<dbReference type="Proteomes" id="UP001190926">
    <property type="component" value="Unassembled WGS sequence"/>
</dbReference>
<proteinExistence type="inferred from homology"/>
<organism evidence="10 11">
    <name type="scientific">Perilla frutescens var. hirtella</name>
    <name type="common">Perilla citriodora</name>
    <name type="synonym">Perilla setoyensis</name>
    <dbReference type="NCBI Taxonomy" id="608512"/>
    <lineage>
        <taxon>Eukaryota</taxon>
        <taxon>Viridiplantae</taxon>
        <taxon>Streptophyta</taxon>
        <taxon>Embryophyta</taxon>
        <taxon>Tracheophyta</taxon>
        <taxon>Spermatophyta</taxon>
        <taxon>Magnoliopsida</taxon>
        <taxon>eudicotyledons</taxon>
        <taxon>Gunneridae</taxon>
        <taxon>Pentapetalae</taxon>
        <taxon>asterids</taxon>
        <taxon>lamiids</taxon>
        <taxon>Lamiales</taxon>
        <taxon>Lamiaceae</taxon>
        <taxon>Nepetoideae</taxon>
        <taxon>Elsholtzieae</taxon>
        <taxon>Perilla</taxon>
    </lineage>
</organism>
<keyword evidence="2" id="KW-0805">Transcription regulation</keyword>